<dbReference type="PANTHER" id="PTHR34700:SF4">
    <property type="entry name" value="PHAGE-LIKE ELEMENT PBSX PROTEIN XKDP"/>
    <property type="match status" value="1"/>
</dbReference>
<evidence type="ECO:0000259" key="2">
    <source>
        <dbReference type="PROSITE" id="PS51782"/>
    </source>
</evidence>
<evidence type="ECO:0000313" key="4">
    <source>
        <dbReference type="Proteomes" id="UP000756860"/>
    </source>
</evidence>
<dbReference type="Gene3D" id="1.25.40.10">
    <property type="entry name" value="Tetratricopeptide repeat domain"/>
    <property type="match status" value="1"/>
</dbReference>
<organism evidence="3 4">
    <name type="scientific">Geomobilimonas luticola</name>
    <dbReference type="NCBI Taxonomy" id="1114878"/>
    <lineage>
        <taxon>Bacteria</taxon>
        <taxon>Pseudomonadati</taxon>
        <taxon>Thermodesulfobacteriota</taxon>
        <taxon>Desulfuromonadia</taxon>
        <taxon>Geobacterales</taxon>
        <taxon>Geobacteraceae</taxon>
        <taxon>Geomobilimonas</taxon>
    </lineage>
</organism>
<feature type="domain" description="LysM" evidence="2">
    <location>
        <begin position="51"/>
        <end position="98"/>
    </location>
</feature>
<gene>
    <name evidence="3" type="ORF">KI810_10100</name>
</gene>
<proteinExistence type="predicted"/>
<name>A0ABS5SDF3_9BACT</name>
<dbReference type="Pfam" id="PF01476">
    <property type="entry name" value="LysM"/>
    <property type="match status" value="1"/>
</dbReference>
<evidence type="ECO:0000313" key="3">
    <source>
        <dbReference type="EMBL" id="MBT0653407.1"/>
    </source>
</evidence>
<dbReference type="PANTHER" id="PTHR34700">
    <property type="entry name" value="POTASSIUM BINDING PROTEIN KBP"/>
    <property type="match status" value="1"/>
</dbReference>
<dbReference type="InterPro" id="IPR011990">
    <property type="entry name" value="TPR-like_helical_dom_sf"/>
</dbReference>
<dbReference type="InterPro" id="IPR018392">
    <property type="entry name" value="LysM"/>
</dbReference>
<dbReference type="Gene3D" id="3.10.350.10">
    <property type="entry name" value="LysM domain"/>
    <property type="match status" value="1"/>
</dbReference>
<dbReference type="SMART" id="SM00257">
    <property type="entry name" value="LysM"/>
    <property type="match status" value="1"/>
</dbReference>
<dbReference type="PROSITE" id="PS51782">
    <property type="entry name" value="LYSM"/>
    <property type="match status" value="1"/>
</dbReference>
<feature type="chain" id="PRO_5047251893" evidence="1">
    <location>
        <begin position="24"/>
        <end position="228"/>
    </location>
</feature>
<comment type="caution">
    <text evidence="3">The sequence shown here is derived from an EMBL/GenBank/DDBJ whole genome shotgun (WGS) entry which is preliminary data.</text>
</comment>
<dbReference type="InterPro" id="IPR052196">
    <property type="entry name" value="Bact_Kbp"/>
</dbReference>
<dbReference type="Proteomes" id="UP000756860">
    <property type="component" value="Unassembled WGS sequence"/>
</dbReference>
<feature type="signal peptide" evidence="1">
    <location>
        <begin position="1"/>
        <end position="23"/>
    </location>
</feature>
<dbReference type="InterPro" id="IPR036779">
    <property type="entry name" value="LysM_dom_sf"/>
</dbReference>
<sequence>METKRIVFMLMLLVAGAPALAIAGDEYNLYTPHKVASGQAPSSPEEGVLTRTITIRRGDTLWGLSRKYTGAGSYYPQILPFNVIENPDLIYAGASLQVPVARGTSAEASVKPVKAVQPPKGTKATKARHTATARKEKQHEGGEKAAAAVHTPAIVAPAVPAARTVSPAAASESGSQRDYQRAVTIYKKGEYREALDAFDAFLARHPDSPLAPDATLYRADCYMKLSER</sequence>
<dbReference type="SUPFAM" id="SSF48452">
    <property type="entry name" value="TPR-like"/>
    <property type="match status" value="1"/>
</dbReference>
<keyword evidence="4" id="KW-1185">Reference proteome</keyword>
<accession>A0ABS5SDF3</accession>
<dbReference type="SUPFAM" id="SSF54106">
    <property type="entry name" value="LysM domain"/>
    <property type="match status" value="1"/>
</dbReference>
<dbReference type="CDD" id="cd00118">
    <property type="entry name" value="LysM"/>
    <property type="match status" value="1"/>
</dbReference>
<protein>
    <submittedName>
        <fullName evidence="3">Tetratricopeptide repeat protein</fullName>
    </submittedName>
</protein>
<evidence type="ECO:0000256" key="1">
    <source>
        <dbReference type="SAM" id="SignalP"/>
    </source>
</evidence>
<reference evidence="3 4" key="1">
    <citation type="submission" date="2021-05" db="EMBL/GenBank/DDBJ databases">
        <title>The draft genome of Geobacter luticola JCM 17780.</title>
        <authorList>
            <person name="Xu Z."/>
            <person name="Masuda Y."/>
            <person name="Itoh H."/>
            <person name="Senoo K."/>
        </authorList>
    </citation>
    <scope>NUCLEOTIDE SEQUENCE [LARGE SCALE GENOMIC DNA]</scope>
    <source>
        <strain evidence="3 4">JCM 17780</strain>
    </source>
</reference>
<dbReference type="EMBL" id="JAHCVK010000003">
    <property type="protein sequence ID" value="MBT0653407.1"/>
    <property type="molecule type" value="Genomic_DNA"/>
</dbReference>
<keyword evidence="1" id="KW-0732">Signal</keyword>
<dbReference type="RefSeq" id="WP_214175405.1">
    <property type="nucleotide sequence ID" value="NZ_JAHCVK010000003.1"/>
</dbReference>